<dbReference type="EMBL" id="JAPEUY010000006">
    <property type="protein sequence ID" value="KAJ4372397.1"/>
    <property type="molecule type" value="Genomic_DNA"/>
</dbReference>
<reference evidence="1" key="1">
    <citation type="submission" date="2022-10" db="EMBL/GenBank/DDBJ databases">
        <title>Tapping the CABI collections for fungal endophytes: first genome assemblies for Collariella, Neodidymelliopsis, Ascochyta clinopodiicola, Didymella pomorum, Didymosphaeria variabile, Neocosmospora piperis and Neocucurbitaria cava.</title>
        <authorList>
            <person name="Hill R."/>
        </authorList>
    </citation>
    <scope>NUCLEOTIDE SEQUENCE</scope>
    <source>
        <strain evidence="1">IMI 356814</strain>
    </source>
</reference>
<dbReference type="AlphaFoldDB" id="A0A9W9CN25"/>
<accession>A0A9W9CN25</accession>
<dbReference type="Proteomes" id="UP001140560">
    <property type="component" value="Unassembled WGS sequence"/>
</dbReference>
<comment type="caution">
    <text evidence="1">The sequence shown here is derived from an EMBL/GenBank/DDBJ whole genome shotgun (WGS) entry which is preliminary data.</text>
</comment>
<name>A0A9W9CN25_9PLEO</name>
<keyword evidence="2" id="KW-1185">Reference proteome</keyword>
<evidence type="ECO:0000313" key="2">
    <source>
        <dbReference type="Proteomes" id="UP001140560"/>
    </source>
</evidence>
<gene>
    <name evidence="1" type="ORF">N0V83_004171</name>
</gene>
<protein>
    <submittedName>
        <fullName evidence="1">Uncharacterized protein</fullName>
    </submittedName>
</protein>
<organism evidence="1 2">
    <name type="scientific">Neocucurbitaria cava</name>
    <dbReference type="NCBI Taxonomy" id="798079"/>
    <lineage>
        <taxon>Eukaryota</taxon>
        <taxon>Fungi</taxon>
        <taxon>Dikarya</taxon>
        <taxon>Ascomycota</taxon>
        <taxon>Pezizomycotina</taxon>
        <taxon>Dothideomycetes</taxon>
        <taxon>Pleosporomycetidae</taxon>
        <taxon>Pleosporales</taxon>
        <taxon>Pleosporineae</taxon>
        <taxon>Cucurbitariaceae</taxon>
        <taxon>Neocucurbitaria</taxon>
    </lineage>
</organism>
<sequence>MPEVSDDRASSQQLDLANDTAGQQHAQLKHLAMSQAHAITLQNQTQSPLLRLPAETRNSVYTYALGDHRISIGAPYSLDPGKMTVIESEDCQYPASALLGLTLTCRQTHAETRDQVFELNEFGGRYNKENHSFAKTVDRFEECFTMEQRNAIKRVWIKFGDLEHFENTELERILDSRQWILEILLHRIPGLERVVLRFEN</sequence>
<proteinExistence type="predicted"/>
<dbReference type="PANTHER" id="PTHR38790:SF4">
    <property type="entry name" value="2EXR DOMAIN-CONTAINING PROTEIN"/>
    <property type="match status" value="1"/>
</dbReference>
<dbReference type="OrthoDB" id="3801112at2759"/>
<evidence type="ECO:0000313" key="1">
    <source>
        <dbReference type="EMBL" id="KAJ4372397.1"/>
    </source>
</evidence>
<dbReference type="PANTHER" id="PTHR38790">
    <property type="entry name" value="2EXR DOMAIN-CONTAINING PROTEIN-RELATED"/>
    <property type="match status" value="1"/>
</dbReference>